<dbReference type="EMBL" id="CM034410">
    <property type="protein sequence ID" value="KAJ0171612.1"/>
    <property type="molecule type" value="Genomic_DNA"/>
</dbReference>
<comment type="caution">
    <text evidence="1">The sequence shown here is derived from an EMBL/GenBank/DDBJ whole genome shotgun (WGS) entry which is preliminary data.</text>
</comment>
<proteinExistence type="predicted"/>
<dbReference type="Proteomes" id="UP000824533">
    <property type="component" value="Linkage Group LG24"/>
</dbReference>
<organism evidence="1 2">
    <name type="scientific">Dendrolimus kikuchii</name>
    <dbReference type="NCBI Taxonomy" id="765133"/>
    <lineage>
        <taxon>Eukaryota</taxon>
        <taxon>Metazoa</taxon>
        <taxon>Ecdysozoa</taxon>
        <taxon>Arthropoda</taxon>
        <taxon>Hexapoda</taxon>
        <taxon>Insecta</taxon>
        <taxon>Pterygota</taxon>
        <taxon>Neoptera</taxon>
        <taxon>Endopterygota</taxon>
        <taxon>Lepidoptera</taxon>
        <taxon>Glossata</taxon>
        <taxon>Ditrysia</taxon>
        <taxon>Bombycoidea</taxon>
        <taxon>Lasiocampidae</taxon>
        <taxon>Dendrolimus</taxon>
    </lineage>
</organism>
<sequence length="148" mass="16656">MQINKDGTMHNSSIDLIARSDDVNNHSDLMKAAGIQRTKQNNCIIDVFKDPVNNPDIKRMRQVFPLHVFGTEIFGLKTAAFEHLIPGSVFFYHAATKLSQSTCFLVKQCVIGASPKVLCAFLFGLRTMSEIKNVLRLSRRVVYSILLK</sequence>
<accession>A0ACC1CJD9</accession>
<name>A0ACC1CJD9_9NEOP</name>
<evidence type="ECO:0000313" key="1">
    <source>
        <dbReference type="EMBL" id="KAJ0171612.1"/>
    </source>
</evidence>
<gene>
    <name evidence="1" type="ORF">K1T71_013162</name>
</gene>
<evidence type="ECO:0000313" key="2">
    <source>
        <dbReference type="Proteomes" id="UP000824533"/>
    </source>
</evidence>
<protein>
    <submittedName>
        <fullName evidence="1">Uncharacterized protein</fullName>
    </submittedName>
</protein>
<keyword evidence="2" id="KW-1185">Reference proteome</keyword>
<reference evidence="1 2" key="1">
    <citation type="journal article" date="2021" name="Front. Genet.">
        <title>Chromosome-Level Genome Assembly Reveals Significant Gene Expansion in the Toll and IMD Signaling Pathways of Dendrolimus kikuchii.</title>
        <authorList>
            <person name="Zhou J."/>
            <person name="Wu P."/>
            <person name="Xiong Z."/>
            <person name="Liu N."/>
            <person name="Zhao N."/>
            <person name="Ji M."/>
            <person name="Qiu Y."/>
            <person name="Yang B."/>
        </authorList>
    </citation>
    <scope>NUCLEOTIDE SEQUENCE [LARGE SCALE GENOMIC DNA]</scope>
    <source>
        <strain evidence="1">Ann1</strain>
    </source>
</reference>